<evidence type="ECO:0000313" key="2">
    <source>
        <dbReference type="Proteomes" id="UP000239522"/>
    </source>
</evidence>
<proteinExistence type="predicted"/>
<dbReference type="EMBL" id="MQUA01000013">
    <property type="protein sequence ID" value="PQB07995.1"/>
    <property type="molecule type" value="Genomic_DNA"/>
</dbReference>
<sequence length="96" mass="11258">MRLLLIEAFPKIIKYPETLEFQDIYDLKNWVEKDNLSARLVEPSMFTIKNIDKGILTVNVPFRSESSVGLKIRKTLKLEFQYNASSNFKVLKSKIY</sequence>
<keyword evidence="2" id="KW-1185">Reference proteome</keyword>
<organism evidence="1 2">
    <name type="scientific">Polaribacter filamentus</name>
    <dbReference type="NCBI Taxonomy" id="53483"/>
    <lineage>
        <taxon>Bacteria</taxon>
        <taxon>Pseudomonadati</taxon>
        <taxon>Bacteroidota</taxon>
        <taxon>Flavobacteriia</taxon>
        <taxon>Flavobacteriales</taxon>
        <taxon>Flavobacteriaceae</taxon>
    </lineage>
</organism>
<name>A0A2S7KZA5_9FLAO</name>
<dbReference type="Proteomes" id="UP000239522">
    <property type="component" value="Unassembled WGS sequence"/>
</dbReference>
<comment type="caution">
    <text evidence="1">The sequence shown here is derived from an EMBL/GenBank/DDBJ whole genome shotgun (WGS) entry which is preliminary data.</text>
</comment>
<dbReference type="RefSeq" id="WP_104810197.1">
    <property type="nucleotide sequence ID" value="NZ_MQUA01000013.1"/>
</dbReference>
<accession>A0A2S7KZA5</accession>
<gene>
    <name evidence="1" type="ORF">BST83_13170</name>
</gene>
<reference evidence="1 2" key="1">
    <citation type="submission" date="2016-11" db="EMBL/GenBank/DDBJ databases">
        <title>Trade-off between light-utilization and light-protection in marine flavobacteria.</title>
        <authorList>
            <person name="Kumagai Y."/>
        </authorList>
    </citation>
    <scope>NUCLEOTIDE SEQUENCE [LARGE SCALE GENOMIC DNA]</scope>
    <source>
        <strain evidence="1 2">ATCC 700397</strain>
    </source>
</reference>
<evidence type="ECO:0000313" key="1">
    <source>
        <dbReference type="EMBL" id="PQB07995.1"/>
    </source>
</evidence>
<protein>
    <submittedName>
        <fullName evidence="1">Uncharacterized protein</fullName>
    </submittedName>
</protein>
<dbReference type="AlphaFoldDB" id="A0A2S7KZA5"/>